<dbReference type="PATRIC" id="fig|866895.3.peg.3804"/>
<evidence type="ECO:0000313" key="2">
    <source>
        <dbReference type="Proteomes" id="UP000007397"/>
    </source>
</evidence>
<name>I0JSI2_HALH3</name>
<dbReference type="Proteomes" id="UP000007397">
    <property type="component" value="Chromosome"/>
</dbReference>
<keyword evidence="2" id="KW-1185">Reference proteome</keyword>
<organism evidence="1 2">
    <name type="scientific">Halobacillus halophilus (strain ATCC 35676 / DSM 2266 / JCM 20832 / KCTC 3685 / LMG 17431 / NBRC 102448 / NCIMB 2269)</name>
    <name type="common">Sporosarcina halophila</name>
    <dbReference type="NCBI Taxonomy" id="866895"/>
    <lineage>
        <taxon>Bacteria</taxon>
        <taxon>Bacillati</taxon>
        <taxon>Bacillota</taxon>
        <taxon>Bacilli</taxon>
        <taxon>Bacillales</taxon>
        <taxon>Bacillaceae</taxon>
        <taxon>Halobacillus</taxon>
    </lineage>
</organism>
<dbReference type="STRING" id="866895.HBHAL_4766"/>
<accession>I0JSI2</accession>
<reference evidence="1 2" key="1">
    <citation type="journal article" date="2013" name="Environ. Microbiol.">
        <title>Chloride and organic osmolytes: a hybrid strategy to cope with elevated salinities by the moderately halophilic, chloride-dependent bacterium Halobacillus halophilus.</title>
        <authorList>
            <person name="Saum S.H."/>
            <person name="Pfeiffer F."/>
            <person name="Palm P."/>
            <person name="Rampp M."/>
            <person name="Schuster S.C."/>
            <person name="Muller V."/>
            <person name="Oesterhelt D."/>
        </authorList>
    </citation>
    <scope>NUCLEOTIDE SEQUENCE [LARGE SCALE GENOMIC DNA]</scope>
    <source>
        <strain evidence="2">ATCC 35676 / DSM 2266 / JCM 20832 / KCTC 3685 / LMG 17431 / NBRC 102448 / NCIMB 2269</strain>
    </source>
</reference>
<proteinExistence type="predicted"/>
<dbReference type="AlphaFoldDB" id="I0JSI2"/>
<dbReference type="KEGG" id="hhd:HBHAL_4766"/>
<evidence type="ECO:0000313" key="1">
    <source>
        <dbReference type="EMBL" id="CCG47104.1"/>
    </source>
</evidence>
<gene>
    <name evidence="1" type="ordered locus">HBHAL_4766</name>
</gene>
<dbReference type="eggNOG" id="ENOG5033BU9">
    <property type="taxonomic scope" value="Bacteria"/>
</dbReference>
<dbReference type="EMBL" id="HE717023">
    <property type="protein sequence ID" value="CCG47104.1"/>
    <property type="molecule type" value="Genomic_DNA"/>
</dbReference>
<sequence length="78" mass="8857">MKKVNYGNEKISTNLLRGVVRMPGPENELPGFQANPNEFGKCSNCGKLLTSKKEAEVKLCKECQKRHKDKNIEYDEAE</sequence>
<dbReference type="HOGENOM" id="CLU_2617089_0_0_9"/>
<protein>
    <submittedName>
        <fullName evidence="1">Uncharacterized protein</fullName>
    </submittedName>
</protein>